<name>A0A4Z0A0T8_9AGAM</name>
<dbReference type="AlphaFoldDB" id="A0A4Z0A0T8"/>
<gene>
    <name evidence="2" type="ORF">EWM64_g4609</name>
</gene>
<dbReference type="InterPro" id="IPR046528">
    <property type="entry name" value="DUF6593"/>
</dbReference>
<evidence type="ECO:0000259" key="1">
    <source>
        <dbReference type="Pfam" id="PF20236"/>
    </source>
</evidence>
<keyword evidence="3" id="KW-1185">Reference proteome</keyword>
<dbReference type="OrthoDB" id="3132420at2759"/>
<evidence type="ECO:0000313" key="2">
    <source>
        <dbReference type="EMBL" id="TFY79399.1"/>
    </source>
</evidence>
<organism evidence="2 3">
    <name type="scientific">Hericium alpestre</name>
    <dbReference type="NCBI Taxonomy" id="135208"/>
    <lineage>
        <taxon>Eukaryota</taxon>
        <taxon>Fungi</taxon>
        <taxon>Dikarya</taxon>
        <taxon>Basidiomycota</taxon>
        <taxon>Agaricomycotina</taxon>
        <taxon>Agaricomycetes</taxon>
        <taxon>Russulales</taxon>
        <taxon>Hericiaceae</taxon>
        <taxon>Hericium</taxon>
    </lineage>
</organism>
<dbReference type="EMBL" id="SFCI01000508">
    <property type="protein sequence ID" value="TFY79399.1"/>
    <property type="molecule type" value="Genomic_DNA"/>
</dbReference>
<dbReference type="Proteomes" id="UP000298061">
    <property type="component" value="Unassembled WGS sequence"/>
</dbReference>
<accession>A0A4Z0A0T8</accession>
<feature type="domain" description="DUF6593" evidence="1">
    <location>
        <begin position="36"/>
        <end position="164"/>
    </location>
</feature>
<dbReference type="Pfam" id="PF20236">
    <property type="entry name" value="DUF6593"/>
    <property type="match status" value="1"/>
</dbReference>
<evidence type="ECO:0000313" key="3">
    <source>
        <dbReference type="Proteomes" id="UP000298061"/>
    </source>
</evidence>
<proteinExistence type="predicted"/>
<comment type="caution">
    <text evidence="2">The sequence shown here is derived from an EMBL/GenBank/DDBJ whole genome shotgun (WGS) entry which is preliminary data.</text>
</comment>
<protein>
    <recommendedName>
        <fullName evidence="1">DUF6593 domain-containing protein</fullName>
    </recommendedName>
</protein>
<reference evidence="2 3" key="1">
    <citation type="submission" date="2019-02" db="EMBL/GenBank/DDBJ databases">
        <title>Genome sequencing of the rare red list fungi Hericium alpestre (H. flagellum).</title>
        <authorList>
            <person name="Buettner E."/>
            <person name="Kellner H."/>
        </authorList>
    </citation>
    <scope>NUCLEOTIDE SEQUENCE [LARGE SCALE GENOMIC DNA]</scope>
    <source>
        <strain evidence="2 3">DSM 108284</strain>
    </source>
</reference>
<sequence>MSSTDIILKFSYPPAESNSDMRTFNVYRVYEGSTDQLELYKFYHPNTGLSIGVTTFHRKNTTTSKWETAGEIEWSSDTNATVHFGIDEVPMRELRKPKNTNSKSRRFKASGHEYKWKVAEGDKDLFCVDSRGKKVATWTQDDLTLRVEARGEGVLDRIVVTCLLNSWMKGQGMW</sequence>